<dbReference type="OrthoDB" id="7030467at2"/>
<keyword evidence="1" id="KW-1277">Toxin-antitoxin system</keyword>
<dbReference type="EMBL" id="WSQA01000008">
    <property type="protein sequence ID" value="MVZ62749.1"/>
    <property type="molecule type" value="Genomic_DNA"/>
</dbReference>
<proteinExistence type="predicted"/>
<dbReference type="Gene3D" id="3.30.2310.20">
    <property type="entry name" value="RelE-like"/>
    <property type="match status" value="1"/>
</dbReference>
<dbReference type="GO" id="GO:0004521">
    <property type="term" value="F:RNA endonuclease activity"/>
    <property type="evidence" value="ECO:0007669"/>
    <property type="project" value="TreeGrafter"/>
</dbReference>
<reference evidence="3 4" key="1">
    <citation type="submission" date="2019-12" db="EMBL/GenBank/DDBJ databases">
        <authorList>
            <person name="Dong K."/>
        </authorList>
    </citation>
    <scope>NUCLEOTIDE SEQUENCE [LARGE SCALE GENOMIC DNA]</scope>
    <source>
        <strain evidence="3 4">JCM 31225</strain>
    </source>
</reference>
<dbReference type="GO" id="GO:0006415">
    <property type="term" value="P:translational termination"/>
    <property type="evidence" value="ECO:0007669"/>
    <property type="project" value="TreeGrafter"/>
</dbReference>
<evidence type="ECO:0000313" key="3">
    <source>
        <dbReference type="EMBL" id="MVZ62749.1"/>
    </source>
</evidence>
<evidence type="ECO:0000313" key="4">
    <source>
        <dbReference type="Proteomes" id="UP000435036"/>
    </source>
</evidence>
<dbReference type="InterPro" id="IPR004386">
    <property type="entry name" value="Toxin_YafQ-like"/>
</dbReference>
<feature type="active site" description="Proton donor" evidence="2">
    <location>
        <position position="91"/>
    </location>
</feature>
<accession>A0A6N8L165</accession>
<dbReference type="NCBIfam" id="TIGR02385">
    <property type="entry name" value="RelE_StbE"/>
    <property type="match status" value="1"/>
</dbReference>
<sequence length="96" mass="11147">MGKYKLTFSSKFKKDFKKHQYNPKEVSALMDILGLLTDGGAQAIPDKFKAHKLLGNYKGLWECHVLPDLLLIWDQEDVPFKEIHLIRLGTHSQLFY</sequence>
<dbReference type="SUPFAM" id="SSF143011">
    <property type="entry name" value="RelE-like"/>
    <property type="match status" value="1"/>
</dbReference>
<organism evidence="3 4">
    <name type="scientific">Sphingobacterium humi</name>
    <dbReference type="NCBI Taxonomy" id="1796905"/>
    <lineage>
        <taxon>Bacteria</taxon>
        <taxon>Pseudomonadati</taxon>
        <taxon>Bacteroidota</taxon>
        <taxon>Sphingobacteriia</taxon>
        <taxon>Sphingobacteriales</taxon>
        <taxon>Sphingobacteriaceae</taxon>
        <taxon>Sphingobacterium</taxon>
    </lineage>
</organism>
<dbReference type="InterPro" id="IPR007712">
    <property type="entry name" value="RelE/ParE_toxin"/>
</dbReference>
<dbReference type="PANTHER" id="PTHR40588:SF1">
    <property type="entry name" value="MRNA INTERFERASE TOXIN YAFQ"/>
    <property type="match status" value="1"/>
</dbReference>
<evidence type="ECO:0000256" key="1">
    <source>
        <dbReference type="ARBA" id="ARBA00022649"/>
    </source>
</evidence>
<dbReference type="Proteomes" id="UP000435036">
    <property type="component" value="Unassembled WGS sequence"/>
</dbReference>
<dbReference type="Pfam" id="PF15738">
    <property type="entry name" value="YafQ_toxin"/>
    <property type="match status" value="1"/>
</dbReference>
<comment type="caution">
    <text evidence="3">The sequence shown here is derived from an EMBL/GenBank/DDBJ whole genome shotgun (WGS) entry which is preliminary data.</text>
</comment>
<dbReference type="PIRSF" id="PIRSF006156">
    <property type="entry name" value="YafQ"/>
    <property type="match status" value="1"/>
</dbReference>
<dbReference type="RefSeq" id="WP_160369473.1">
    <property type="nucleotide sequence ID" value="NZ_WSQA01000008.1"/>
</dbReference>
<gene>
    <name evidence="3" type="ORF">GQF63_12000</name>
</gene>
<dbReference type="AlphaFoldDB" id="A0A6N8L165"/>
<name>A0A6N8L165_9SPHI</name>
<evidence type="ECO:0000256" key="2">
    <source>
        <dbReference type="PIRSR" id="PIRSR006156-1"/>
    </source>
</evidence>
<protein>
    <submittedName>
        <fullName evidence="3">Type II toxin-antitoxin system mRNA interferase toxin, RelE/StbE family</fullName>
    </submittedName>
</protein>
<dbReference type="InterPro" id="IPR035093">
    <property type="entry name" value="RelE/ParE_toxin_dom_sf"/>
</dbReference>
<dbReference type="GO" id="GO:0006402">
    <property type="term" value="P:mRNA catabolic process"/>
    <property type="evidence" value="ECO:0007669"/>
    <property type="project" value="TreeGrafter"/>
</dbReference>
<keyword evidence="4" id="KW-1185">Reference proteome</keyword>
<dbReference type="PANTHER" id="PTHR40588">
    <property type="entry name" value="MRNA INTERFERASE TOXIN YAFQ"/>
    <property type="match status" value="1"/>
</dbReference>